<dbReference type="PANTHER" id="PTHR45663:SF11">
    <property type="entry name" value="GEO12009P1"/>
    <property type="match status" value="1"/>
</dbReference>
<evidence type="ECO:0000256" key="4">
    <source>
        <dbReference type="ARBA" id="ARBA00023157"/>
    </source>
</evidence>
<keyword evidence="10" id="KW-1185">Reference proteome</keyword>
<name>A0ABU3QCS0_9ACTN</name>
<dbReference type="Gene3D" id="3.40.30.10">
    <property type="entry name" value="Glutaredoxin"/>
    <property type="match status" value="1"/>
</dbReference>
<reference evidence="9 10" key="1">
    <citation type="submission" date="2023-09" db="EMBL/GenBank/DDBJ databases">
        <title>Streptomyces sp. nov.: A antagonism against Alternaria gaisen Producing Streptochlin, Isolated from Tamarix root soil.</title>
        <authorList>
            <person name="Chen Y."/>
        </authorList>
    </citation>
    <scope>NUCLEOTIDE SEQUENCE [LARGE SCALE GENOMIC DNA]</scope>
    <source>
        <strain evidence="9 10">TRM76323</strain>
    </source>
</reference>
<evidence type="ECO:0000256" key="5">
    <source>
        <dbReference type="ARBA" id="ARBA00023284"/>
    </source>
</evidence>
<evidence type="ECO:0000313" key="10">
    <source>
        <dbReference type="Proteomes" id="UP001250181"/>
    </source>
</evidence>
<evidence type="ECO:0000313" key="9">
    <source>
        <dbReference type="EMBL" id="MDT9680565.1"/>
    </source>
</evidence>
<dbReference type="Pfam" id="PF00085">
    <property type="entry name" value="Thioredoxin"/>
    <property type="match status" value="1"/>
</dbReference>
<proteinExistence type="inferred from homology"/>
<dbReference type="EMBL" id="JAWCTQ010000001">
    <property type="protein sequence ID" value="MDT9680565.1"/>
    <property type="molecule type" value="Genomic_DNA"/>
</dbReference>
<keyword evidence="4" id="KW-1015">Disulfide bond</keyword>
<dbReference type="NCBIfam" id="TIGR01068">
    <property type="entry name" value="thioredoxin"/>
    <property type="match status" value="1"/>
</dbReference>
<dbReference type="PROSITE" id="PS00194">
    <property type="entry name" value="THIOREDOXIN_1"/>
    <property type="match status" value="1"/>
</dbReference>
<dbReference type="InterPro" id="IPR036249">
    <property type="entry name" value="Thioredoxin-like_sf"/>
</dbReference>
<dbReference type="SUPFAM" id="SSF52833">
    <property type="entry name" value="Thioredoxin-like"/>
    <property type="match status" value="1"/>
</dbReference>
<feature type="domain" description="Thioredoxin" evidence="8">
    <location>
        <begin position="1"/>
        <end position="115"/>
    </location>
</feature>
<dbReference type="PRINTS" id="PR00421">
    <property type="entry name" value="THIOREDOXIN"/>
</dbReference>
<dbReference type="InterPro" id="IPR005746">
    <property type="entry name" value="Thioredoxin"/>
</dbReference>
<accession>A0ABU3QCS0</accession>
<dbReference type="PROSITE" id="PS51352">
    <property type="entry name" value="THIOREDOXIN_2"/>
    <property type="match status" value="1"/>
</dbReference>
<dbReference type="InterPro" id="IPR017937">
    <property type="entry name" value="Thioredoxin_CS"/>
</dbReference>
<dbReference type="Proteomes" id="UP001250181">
    <property type="component" value="Unassembled WGS sequence"/>
</dbReference>
<evidence type="ECO:0000256" key="1">
    <source>
        <dbReference type="ARBA" id="ARBA00008987"/>
    </source>
</evidence>
<comment type="similarity">
    <text evidence="1 7">Belongs to the thioredoxin family.</text>
</comment>
<dbReference type="CDD" id="cd02947">
    <property type="entry name" value="TRX_family"/>
    <property type="match status" value="1"/>
</dbReference>
<dbReference type="PIRSF" id="PIRSF000077">
    <property type="entry name" value="Thioredoxin"/>
    <property type="match status" value="1"/>
</dbReference>
<keyword evidence="2" id="KW-0813">Transport</keyword>
<organism evidence="9 10">
    <name type="scientific">Streptomyces tamarix</name>
    <dbReference type="NCBI Taxonomy" id="3078565"/>
    <lineage>
        <taxon>Bacteria</taxon>
        <taxon>Bacillati</taxon>
        <taxon>Actinomycetota</taxon>
        <taxon>Actinomycetes</taxon>
        <taxon>Kitasatosporales</taxon>
        <taxon>Streptomycetaceae</taxon>
        <taxon>Streptomyces</taxon>
    </lineage>
</organism>
<protein>
    <recommendedName>
        <fullName evidence="6 7">Thioredoxin</fullName>
    </recommendedName>
</protein>
<sequence length="115" mass="12439">MRTTTVRATTVRTVTDADFATEVLSADRPVLVEFTAKWCGPCRQLAPVLDRVAEKYADRLDVVALDVDANPEAVARYAVLSTPTLLLFEGGEPVRSVTGALPERRLVEALALTAP</sequence>
<dbReference type="PANTHER" id="PTHR45663">
    <property type="entry name" value="GEO12009P1"/>
    <property type="match status" value="1"/>
</dbReference>
<keyword evidence="3" id="KW-0249">Electron transport</keyword>
<gene>
    <name evidence="9" type="primary">trxA</name>
    <name evidence="9" type="ORF">RND61_00460</name>
</gene>
<dbReference type="InterPro" id="IPR013766">
    <property type="entry name" value="Thioredoxin_domain"/>
</dbReference>
<keyword evidence="5" id="KW-0676">Redox-active center</keyword>
<evidence type="ECO:0000256" key="3">
    <source>
        <dbReference type="ARBA" id="ARBA00022982"/>
    </source>
</evidence>
<comment type="caution">
    <text evidence="9">The sequence shown here is derived from an EMBL/GenBank/DDBJ whole genome shotgun (WGS) entry which is preliminary data.</text>
</comment>
<dbReference type="RefSeq" id="WP_315875563.1">
    <property type="nucleotide sequence ID" value="NZ_JAWCTQ010000001.1"/>
</dbReference>
<evidence type="ECO:0000256" key="6">
    <source>
        <dbReference type="NCBIfam" id="TIGR01068"/>
    </source>
</evidence>
<evidence type="ECO:0000259" key="8">
    <source>
        <dbReference type="PROSITE" id="PS51352"/>
    </source>
</evidence>
<evidence type="ECO:0000256" key="2">
    <source>
        <dbReference type="ARBA" id="ARBA00022448"/>
    </source>
</evidence>
<evidence type="ECO:0000256" key="7">
    <source>
        <dbReference type="PIRNR" id="PIRNR000077"/>
    </source>
</evidence>